<dbReference type="EMBL" id="JBEVYD010000012">
    <property type="protein sequence ID" value="KAL3229219.1"/>
    <property type="molecule type" value="Genomic_DNA"/>
</dbReference>
<evidence type="ECO:0000313" key="7">
    <source>
        <dbReference type="Proteomes" id="UP001623330"/>
    </source>
</evidence>
<feature type="binding site" evidence="4">
    <location>
        <position position="171"/>
    </location>
    <ligand>
        <name>S-adenosyl-L-methionine</name>
        <dbReference type="ChEBI" id="CHEBI:59789"/>
    </ligand>
</feature>
<proteinExistence type="inferred from homology"/>
<keyword evidence="3 4" id="KW-0949">S-adenosyl-L-methionine</keyword>
<comment type="subcellular location">
    <subcellularLocation>
        <location evidence="4">Nucleus</location>
        <location evidence="4">Nucleolus</location>
    </subcellularLocation>
</comment>
<evidence type="ECO:0000256" key="2">
    <source>
        <dbReference type="ARBA" id="ARBA00022679"/>
    </source>
</evidence>
<sequence>MLSRRSRSITGSQKVVPKIKPSKARKVIRRFHFLINKRALLNRLLAIGEKFRDNDEEFNGRLIDGYLSSRGLRGAYRQGYGMEGASEKKAVEEQLLRLNSAEHGPVAGEQLMVCLGYIQREITEGGLQNYQLASTVGQDKSRGGDSSKLLVKWLGELGYEQKKPLRALEIGSLSETNYISTSKIFDHVERIDLNSNARGIIRQDFMKRPLPQGDADRFNLISCSLVLNFVNTPQERGQMCQLFSKFLLHSSDVPSYVFIVLPLPCVSNSRYTTTDHFNKLMNFLGYTTVRDHSSHKLFYCLLEFTGKPTDKAKGQPTGQPGKKFAKKKEINPGPGRNNFAILL</sequence>
<accession>A0ABR4NN33</accession>
<dbReference type="Proteomes" id="UP001623330">
    <property type="component" value="Unassembled WGS sequence"/>
</dbReference>
<feature type="region of interest" description="Disordered" evidence="5">
    <location>
        <begin position="311"/>
        <end position="336"/>
    </location>
</feature>
<keyword evidence="7" id="KW-1185">Reference proteome</keyword>
<dbReference type="PANTHER" id="PTHR21008">
    <property type="entry name" value="S-ADENOSYLMETHIONINE SENSOR UPSTREAM OF MTORC1-RELATED"/>
    <property type="match status" value="1"/>
</dbReference>
<evidence type="ECO:0000313" key="6">
    <source>
        <dbReference type="EMBL" id="KAL3229219.1"/>
    </source>
</evidence>
<dbReference type="Pfam" id="PF11968">
    <property type="entry name" value="Bmt2"/>
    <property type="match status" value="1"/>
</dbReference>
<evidence type="ECO:0000256" key="1">
    <source>
        <dbReference type="ARBA" id="ARBA00022603"/>
    </source>
</evidence>
<organism evidence="6 7">
    <name type="scientific">Nakaseomyces bracarensis</name>
    <dbReference type="NCBI Taxonomy" id="273131"/>
    <lineage>
        <taxon>Eukaryota</taxon>
        <taxon>Fungi</taxon>
        <taxon>Dikarya</taxon>
        <taxon>Ascomycota</taxon>
        <taxon>Saccharomycotina</taxon>
        <taxon>Saccharomycetes</taxon>
        <taxon>Saccharomycetales</taxon>
        <taxon>Saccharomycetaceae</taxon>
        <taxon>Nakaseomyces</taxon>
    </lineage>
</organism>
<keyword evidence="2 4" id="KW-0808">Transferase</keyword>
<gene>
    <name evidence="4" type="primary">BMT2</name>
    <name evidence="6" type="ORF">RNJ44_02306</name>
</gene>
<dbReference type="EC" id="2.1.1.-" evidence="4"/>
<name>A0ABR4NN33_9SACH</name>
<evidence type="ECO:0000256" key="3">
    <source>
        <dbReference type="ARBA" id="ARBA00022691"/>
    </source>
</evidence>
<comment type="similarity">
    <text evidence="4">Belongs to the BMT2 family.</text>
</comment>
<evidence type="ECO:0000256" key="5">
    <source>
        <dbReference type="SAM" id="MobiDB-lite"/>
    </source>
</evidence>
<comment type="caution">
    <text evidence="6">The sequence shown here is derived from an EMBL/GenBank/DDBJ whole genome shotgun (WGS) entry which is preliminary data.</text>
</comment>
<feature type="binding site" evidence="4">
    <location>
        <position position="192"/>
    </location>
    <ligand>
        <name>S-adenosyl-L-methionine</name>
        <dbReference type="ChEBI" id="CHEBI:59789"/>
    </ligand>
</feature>
<dbReference type="InterPro" id="IPR021867">
    <property type="entry name" value="Bmt2/SAMTOR"/>
</dbReference>
<keyword evidence="1 4" id="KW-0489">Methyltransferase</keyword>
<keyword evidence="4" id="KW-0539">Nucleus</keyword>
<evidence type="ECO:0000256" key="4">
    <source>
        <dbReference type="HAMAP-Rule" id="MF_03044"/>
    </source>
</evidence>
<dbReference type="PANTHER" id="PTHR21008:SF1">
    <property type="entry name" value="25S RRNA (ADENINE(2142)-N(1))-METHYLTRANSFERASE"/>
    <property type="match status" value="1"/>
</dbReference>
<protein>
    <recommendedName>
        <fullName evidence="4">25S rRNA adenine-N(1) methyltransferase</fullName>
        <ecNumber evidence="4">2.1.1.-</ecNumber>
    </recommendedName>
</protein>
<comment type="function">
    <text evidence="4">S-adenosyl-L-methionine-dependent methyltransferase that specifically methylates the N(1) position of an adenine present in helix 65 in 25S rRNA.</text>
</comment>
<reference evidence="6 7" key="1">
    <citation type="submission" date="2024-05" db="EMBL/GenBank/DDBJ databases">
        <title>Long read based assembly of the Candida bracarensis genome reveals expanded adhesin content.</title>
        <authorList>
            <person name="Marcet-Houben M."/>
            <person name="Ksiezopolska E."/>
            <person name="Gabaldon T."/>
        </authorList>
    </citation>
    <scope>NUCLEOTIDE SEQUENCE [LARGE SCALE GENOMIC DNA]</scope>
    <source>
        <strain evidence="6 7">CBM6</strain>
    </source>
</reference>
<dbReference type="HAMAP" id="MF_03044">
    <property type="entry name" value="BMT2"/>
    <property type="match status" value="1"/>
</dbReference>